<keyword evidence="2" id="KW-1185">Reference proteome</keyword>
<proteinExistence type="predicted"/>
<protein>
    <submittedName>
        <fullName evidence="1">Uncharacterized protein</fullName>
    </submittedName>
</protein>
<reference evidence="1 2" key="1">
    <citation type="submission" date="2018-05" db="EMBL/GenBank/DDBJ databases">
        <title>Genomic Encyclopedia of Type Strains, Phase IV (KMG-IV): sequencing the most valuable type-strain genomes for metagenomic binning, comparative biology and taxonomic classification.</title>
        <authorList>
            <person name="Goeker M."/>
        </authorList>
    </citation>
    <scope>NUCLEOTIDE SEQUENCE [LARGE SCALE GENOMIC DNA]</scope>
    <source>
        <strain evidence="1 2">DSM 6462</strain>
    </source>
</reference>
<evidence type="ECO:0000313" key="2">
    <source>
        <dbReference type="Proteomes" id="UP000248021"/>
    </source>
</evidence>
<organism evidence="1 2">
    <name type="scientific">Chelatococcus asaccharovorans</name>
    <dbReference type="NCBI Taxonomy" id="28210"/>
    <lineage>
        <taxon>Bacteria</taxon>
        <taxon>Pseudomonadati</taxon>
        <taxon>Pseudomonadota</taxon>
        <taxon>Alphaproteobacteria</taxon>
        <taxon>Hyphomicrobiales</taxon>
        <taxon>Chelatococcaceae</taxon>
        <taxon>Chelatococcus</taxon>
    </lineage>
</organism>
<name>A0A2V3U0Q4_9HYPH</name>
<gene>
    <name evidence="1" type="ORF">C7450_11098</name>
</gene>
<dbReference type="AlphaFoldDB" id="A0A2V3U0Q4"/>
<comment type="caution">
    <text evidence="1">The sequence shown here is derived from an EMBL/GenBank/DDBJ whole genome shotgun (WGS) entry which is preliminary data.</text>
</comment>
<dbReference type="EMBL" id="QJJK01000010">
    <property type="protein sequence ID" value="PXW55159.1"/>
    <property type="molecule type" value="Genomic_DNA"/>
</dbReference>
<sequence>MDQDTVTPDQSCITIQEKAAADAAVEAVAASRIAGCLIGLAKGHAPMSSIPSTRLWRRAAPFHRSLHTARWPKNPASVRLAIRQGAQKVGLTVHKWYTKVMP</sequence>
<evidence type="ECO:0000313" key="1">
    <source>
        <dbReference type="EMBL" id="PXW55159.1"/>
    </source>
</evidence>
<dbReference type="Proteomes" id="UP000248021">
    <property type="component" value="Unassembled WGS sequence"/>
</dbReference>
<accession>A0A2V3U0Q4</accession>